<dbReference type="GO" id="GO:0016787">
    <property type="term" value="F:hydrolase activity"/>
    <property type="evidence" value="ECO:0007669"/>
    <property type="project" value="UniProtKB-KW"/>
</dbReference>
<feature type="domain" description="Phospholipase/carboxylesterase/thioesterase" evidence="3">
    <location>
        <begin position="54"/>
        <end position="264"/>
    </location>
</feature>
<reference evidence="4 5" key="1">
    <citation type="journal article" date="2018" name="Nat. Biotechnol.">
        <title>A standardized bacterial taxonomy based on genome phylogeny substantially revises the tree of life.</title>
        <authorList>
            <person name="Parks D.H."/>
            <person name="Chuvochina M."/>
            <person name="Waite D.W."/>
            <person name="Rinke C."/>
            <person name="Skarshewski A."/>
            <person name="Chaumeil P.A."/>
            <person name="Hugenholtz P."/>
        </authorList>
    </citation>
    <scope>NUCLEOTIDE SEQUENCE [LARGE SCALE GENOMIC DNA]</scope>
    <source>
        <strain evidence="4">UBA9375</strain>
    </source>
</reference>
<proteinExistence type="inferred from homology"/>
<name>A0A3D3RFG3_9PLAN</name>
<comment type="caution">
    <text evidence="4">The sequence shown here is derived from an EMBL/GenBank/DDBJ whole genome shotgun (WGS) entry which is preliminary data.</text>
</comment>
<dbReference type="PANTHER" id="PTHR10655:SF17">
    <property type="entry name" value="LYSOPHOSPHOLIPASE-LIKE PROTEIN 1"/>
    <property type="match status" value="1"/>
</dbReference>
<dbReference type="AlphaFoldDB" id="A0A3D3RFG3"/>
<dbReference type="EMBL" id="DQAY01000201">
    <property type="protein sequence ID" value="HCO27574.1"/>
    <property type="molecule type" value="Genomic_DNA"/>
</dbReference>
<evidence type="ECO:0000259" key="3">
    <source>
        <dbReference type="Pfam" id="PF02230"/>
    </source>
</evidence>
<dbReference type="Proteomes" id="UP000263642">
    <property type="component" value="Unassembled WGS sequence"/>
</dbReference>
<dbReference type="InterPro" id="IPR050565">
    <property type="entry name" value="LYPA1-2/EST-like"/>
</dbReference>
<sequence>MSPSAYNHNSILNLDCSNTSEDLYTMPLTTRKFGPLNCQIYDNLPADQSPDIIAIVSHGFGAPGDDLVPLGPEILRNQPQISERVQFIFPAAPLSLLEMGMPGGRAWWMLDVAELNAAIASGTIRDQRDKTPDGLIEAGQQLQKFVLTVQQESGLPFSRIVLAGFSQGSMVSTEIAFQLPQPPAALVIWSGTLLCEQRWGSLADQSPRFPVQQSHGTQDPILPYAGAIWLKEMLEQHDFTVDFSEFVGPHTIPEVAIDKFRKLLSDLTGSL</sequence>
<comment type="similarity">
    <text evidence="1">Belongs to the AB hydrolase superfamily. AB hydrolase 2 family.</text>
</comment>
<evidence type="ECO:0000256" key="2">
    <source>
        <dbReference type="ARBA" id="ARBA00022801"/>
    </source>
</evidence>
<evidence type="ECO:0000313" key="4">
    <source>
        <dbReference type="EMBL" id="HCO27574.1"/>
    </source>
</evidence>
<evidence type="ECO:0000313" key="5">
    <source>
        <dbReference type="Proteomes" id="UP000263642"/>
    </source>
</evidence>
<dbReference type="SUPFAM" id="SSF53474">
    <property type="entry name" value="alpha/beta-Hydrolases"/>
    <property type="match status" value="1"/>
</dbReference>
<accession>A0A3D3RFG3</accession>
<dbReference type="InterPro" id="IPR003140">
    <property type="entry name" value="PLipase/COase/thioEstase"/>
</dbReference>
<keyword evidence="2" id="KW-0378">Hydrolase</keyword>
<organism evidence="4 5">
    <name type="scientific">Gimesia maris</name>
    <dbReference type="NCBI Taxonomy" id="122"/>
    <lineage>
        <taxon>Bacteria</taxon>
        <taxon>Pseudomonadati</taxon>
        <taxon>Planctomycetota</taxon>
        <taxon>Planctomycetia</taxon>
        <taxon>Planctomycetales</taxon>
        <taxon>Planctomycetaceae</taxon>
        <taxon>Gimesia</taxon>
    </lineage>
</organism>
<dbReference type="PANTHER" id="PTHR10655">
    <property type="entry name" value="LYSOPHOSPHOLIPASE-RELATED"/>
    <property type="match status" value="1"/>
</dbReference>
<dbReference type="Pfam" id="PF02230">
    <property type="entry name" value="Abhydrolase_2"/>
    <property type="match status" value="1"/>
</dbReference>
<protein>
    <submittedName>
        <fullName evidence="4">Phospholipase</fullName>
    </submittedName>
</protein>
<dbReference type="InterPro" id="IPR029058">
    <property type="entry name" value="AB_hydrolase_fold"/>
</dbReference>
<dbReference type="Gene3D" id="3.40.50.1820">
    <property type="entry name" value="alpha/beta hydrolase"/>
    <property type="match status" value="1"/>
</dbReference>
<gene>
    <name evidence="4" type="ORF">DIT97_32940</name>
</gene>
<evidence type="ECO:0000256" key="1">
    <source>
        <dbReference type="ARBA" id="ARBA00006499"/>
    </source>
</evidence>